<protein>
    <submittedName>
        <fullName evidence="1">Uncharacterized protein</fullName>
    </submittedName>
</protein>
<reference evidence="1 2" key="1">
    <citation type="journal article" date="2019" name="Int. J. Syst. Evol. Microbiol.">
        <title>The Global Catalogue of Microorganisms (GCM) 10K type strain sequencing project: providing services to taxonomists for standard genome sequencing and annotation.</title>
        <authorList>
            <consortium name="The Broad Institute Genomics Platform"/>
            <consortium name="The Broad Institute Genome Sequencing Center for Infectious Disease"/>
            <person name="Wu L."/>
            <person name="Ma J."/>
        </authorList>
    </citation>
    <scope>NUCLEOTIDE SEQUENCE [LARGE SCALE GENOMIC DNA]</scope>
    <source>
        <strain evidence="1 2">JCM 15974</strain>
    </source>
</reference>
<gene>
    <name evidence="1" type="ORF">GCM10009430_16400</name>
</gene>
<organism evidence="1 2">
    <name type="scientific">Aquimarina litoralis</name>
    <dbReference type="NCBI Taxonomy" id="584605"/>
    <lineage>
        <taxon>Bacteria</taxon>
        <taxon>Pseudomonadati</taxon>
        <taxon>Bacteroidota</taxon>
        <taxon>Flavobacteriia</taxon>
        <taxon>Flavobacteriales</taxon>
        <taxon>Flavobacteriaceae</taxon>
        <taxon>Aquimarina</taxon>
    </lineage>
</organism>
<sequence>MKLQPLRIPAGWKVHWNLFYEQDINEENCLYEFSSSTLLSISNTQTNKNIELIWYPKGDINGCYILEVYHLIEKYNAKKKITEKVPENLIPEFSFESKSRQEIVDKIETLVLDQNKAKKR</sequence>
<keyword evidence="2" id="KW-1185">Reference proteome</keyword>
<evidence type="ECO:0000313" key="2">
    <source>
        <dbReference type="Proteomes" id="UP001501758"/>
    </source>
</evidence>
<proteinExistence type="predicted"/>
<dbReference type="RefSeq" id="WP_343911845.1">
    <property type="nucleotide sequence ID" value="NZ_BAAAGE010000001.1"/>
</dbReference>
<dbReference type="Proteomes" id="UP001501758">
    <property type="component" value="Unassembled WGS sequence"/>
</dbReference>
<dbReference type="EMBL" id="BAAAGE010000001">
    <property type="protein sequence ID" value="GAA0718369.1"/>
    <property type="molecule type" value="Genomic_DNA"/>
</dbReference>
<comment type="caution">
    <text evidence="1">The sequence shown here is derived from an EMBL/GenBank/DDBJ whole genome shotgun (WGS) entry which is preliminary data.</text>
</comment>
<name>A0ABN1INX9_9FLAO</name>
<accession>A0ABN1INX9</accession>
<evidence type="ECO:0000313" key="1">
    <source>
        <dbReference type="EMBL" id="GAA0718369.1"/>
    </source>
</evidence>